<dbReference type="RefSeq" id="WP_029631174.1">
    <property type="nucleotide sequence ID" value="NZ_JACJTA010000008.1"/>
</dbReference>
<organism evidence="1 2">
    <name type="scientific">Scytonema hofmannii FACHB-248</name>
    <dbReference type="NCBI Taxonomy" id="1842502"/>
    <lineage>
        <taxon>Bacteria</taxon>
        <taxon>Bacillati</taxon>
        <taxon>Cyanobacteriota</taxon>
        <taxon>Cyanophyceae</taxon>
        <taxon>Nostocales</taxon>
        <taxon>Scytonemataceae</taxon>
        <taxon>Scytonema</taxon>
    </lineage>
</organism>
<dbReference type="Proteomes" id="UP000660380">
    <property type="component" value="Unassembled WGS sequence"/>
</dbReference>
<sequence length="79" mass="8891">MTIQTITSYRFIPGKESSVTVYGSPDEQTVAIHNSIGTTVSLTFTTETTLVLQELISNLEKTYHKLIKTKNEYLEGEYS</sequence>
<gene>
    <name evidence="1" type="ORF">H6G81_06080</name>
</gene>
<name>A0ABR8GLN0_9CYAN</name>
<accession>A0ABR8GLN0</accession>
<dbReference type="EMBL" id="JACJTA010000008">
    <property type="protein sequence ID" value="MBD2604102.1"/>
    <property type="molecule type" value="Genomic_DNA"/>
</dbReference>
<evidence type="ECO:0000313" key="2">
    <source>
        <dbReference type="Proteomes" id="UP000660380"/>
    </source>
</evidence>
<protein>
    <submittedName>
        <fullName evidence="1">Uncharacterized protein</fullName>
    </submittedName>
</protein>
<proteinExistence type="predicted"/>
<evidence type="ECO:0000313" key="1">
    <source>
        <dbReference type="EMBL" id="MBD2604102.1"/>
    </source>
</evidence>
<comment type="caution">
    <text evidence="1">The sequence shown here is derived from an EMBL/GenBank/DDBJ whole genome shotgun (WGS) entry which is preliminary data.</text>
</comment>
<reference evidence="1 2" key="1">
    <citation type="journal article" date="2020" name="ISME J.">
        <title>Comparative genomics reveals insights into cyanobacterial evolution and habitat adaptation.</title>
        <authorList>
            <person name="Chen M.Y."/>
            <person name="Teng W.K."/>
            <person name="Zhao L."/>
            <person name="Hu C.X."/>
            <person name="Zhou Y.K."/>
            <person name="Han B.P."/>
            <person name="Song L.R."/>
            <person name="Shu W.S."/>
        </authorList>
    </citation>
    <scope>NUCLEOTIDE SEQUENCE [LARGE SCALE GENOMIC DNA]</scope>
    <source>
        <strain evidence="1 2">FACHB-248</strain>
    </source>
</reference>
<keyword evidence="2" id="KW-1185">Reference proteome</keyword>